<reference evidence="1" key="1">
    <citation type="submission" date="2023-07" db="EMBL/GenBank/DDBJ databases">
        <authorList>
            <person name="Kim M.K."/>
        </authorList>
    </citation>
    <scope>NUCLEOTIDE SEQUENCE</scope>
    <source>
        <strain evidence="1">M29</strain>
    </source>
</reference>
<dbReference type="RefSeq" id="WP_305014318.1">
    <property type="nucleotide sequence ID" value="NZ_JAUQSX010000019.1"/>
</dbReference>
<evidence type="ECO:0000313" key="2">
    <source>
        <dbReference type="Proteomes" id="UP001167796"/>
    </source>
</evidence>
<dbReference type="Proteomes" id="UP001167796">
    <property type="component" value="Unassembled WGS sequence"/>
</dbReference>
<dbReference type="PANTHER" id="PTHR38471">
    <property type="entry name" value="FOUR HELIX BUNDLE PROTEIN"/>
    <property type="match status" value="1"/>
</dbReference>
<dbReference type="NCBIfam" id="TIGR02436">
    <property type="entry name" value="four helix bundle protein"/>
    <property type="match status" value="1"/>
</dbReference>
<dbReference type="PANTHER" id="PTHR38471:SF2">
    <property type="entry name" value="FOUR HELIX BUNDLE PROTEIN"/>
    <property type="match status" value="1"/>
</dbReference>
<keyword evidence="2" id="KW-1185">Reference proteome</keyword>
<dbReference type="InterPro" id="IPR036583">
    <property type="entry name" value="23S_rRNA_IVS_sf"/>
</dbReference>
<comment type="caution">
    <text evidence="1">The sequence shown here is derived from an EMBL/GenBank/DDBJ whole genome shotgun (WGS) entry which is preliminary data.</text>
</comment>
<proteinExistence type="predicted"/>
<evidence type="ECO:0000313" key="1">
    <source>
        <dbReference type="EMBL" id="MDO7849653.1"/>
    </source>
</evidence>
<name>A0ABT9AIH4_9BACT</name>
<dbReference type="SUPFAM" id="SSF158446">
    <property type="entry name" value="IVS-encoded protein-like"/>
    <property type="match status" value="1"/>
</dbReference>
<dbReference type="CDD" id="cd16377">
    <property type="entry name" value="23S_rRNA_IVP_like"/>
    <property type="match status" value="1"/>
</dbReference>
<dbReference type="Gene3D" id="1.20.1440.60">
    <property type="entry name" value="23S rRNA-intervening sequence"/>
    <property type="match status" value="1"/>
</dbReference>
<accession>A0ABT9AIH4</accession>
<gene>
    <name evidence="1" type="ORF">Q5H92_25040</name>
</gene>
<protein>
    <submittedName>
        <fullName evidence="1">Four helix bundle protein</fullName>
    </submittedName>
</protein>
<sequence length="117" mass="13153">MHDFKNLKVWQKAMDIAQATYELCAQFPDAERYGLISQMRRAAISIPSNIAEGAGRNSNGEFRQFLGIAVGSAYELETQFLLAGRLLYLNEAEVEPITAQLVELQKMLYGLKNSLRP</sequence>
<organism evidence="1 2">
    <name type="scientific">Hymenobacter mellowenesis</name>
    <dbReference type="NCBI Taxonomy" id="3063995"/>
    <lineage>
        <taxon>Bacteria</taxon>
        <taxon>Pseudomonadati</taxon>
        <taxon>Bacteroidota</taxon>
        <taxon>Cytophagia</taxon>
        <taxon>Cytophagales</taxon>
        <taxon>Hymenobacteraceae</taxon>
        <taxon>Hymenobacter</taxon>
    </lineage>
</organism>
<dbReference type="InterPro" id="IPR012657">
    <property type="entry name" value="23S_rRNA-intervening_sequence"/>
</dbReference>
<dbReference type="EMBL" id="JAUQSX010000019">
    <property type="protein sequence ID" value="MDO7849653.1"/>
    <property type="molecule type" value="Genomic_DNA"/>
</dbReference>
<dbReference type="Pfam" id="PF05635">
    <property type="entry name" value="23S_rRNA_IVP"/>
    <property type="match status" value="1"/>
</dbReference>